<name>A0AAV4IM23_9GAST</name>
<organism evidence="1 2">
    <name type="scientific">Elysia marginata</name>
    <dbReference type="NCBI Taxonomy" id="1093978"/>
    <lineage>
        <taxon>Eukaryota</taxon>
        <taxon>Metazoa</taxon>
        <taxon>Spiralia</taxon>
        <taxon>Lophotrochozoa</taxon>
        <taxon>Mollusca</taxon>
        <taxon>Gastropoda</taxon>
        <taxon>Heterobranchia</taxon>
        <taxon>Euthyneura</taxon>
        <taxon>Panpulmonata</taxon>
        <taxon>Sacoglossa</taxon>
        <taxon>Placobranchoidea</taxon>
        <taxon>Plakobranchidae</taxon>
        <taxon>Elysia</taxon>
    </lineage>
</organism>
<dbReference type="EMBL" id="BMAT01002579">
    <property type="protein sequence ID" value="GFS09546.1"/>
    <property type="molecule type" value="Genomic_DNA"/>
</dbReference>
<dbReference type="AlphaFoldDB" id="A0AAV4IM23"/>
<evidence type="ECO:0000313" key="2">
    <source>
        <dbReference type="Proteomes" id="UP000762676"/>
    </source>
</evidence>
<proteinExistence type="predicted"/>
<reference evidence="1 2" key="1">
    <citation type="journal article" date="2021" name="Elife">
        <title>Chloroplast acquisition without the gene transfer in kleptoplastic sea slugs, Plakobranchus ocellatus.</title>
        <authorList>
            <person name="Maeda T."/>
            <person name="Takahashi S."/>
            <person name="Yoshida T."/>
            <person name="Shimamura S."/>
            <person name="Takaki Y."/>
            <person name="Nagai Y."/>
            <person name="Toyoda A."/>
            <person name="Suzuki Y."/>
            <person name="Arimoto A."/>
            <person name="Ishii H."/>
            <person name="Satoh N."/>
            <person name="Nishiyama T."/>
            <person name="Hasebe M."/>
            <person name="Maruyama T."/>
            <person name="Minagawa J."/>
            <person name="Obokata J."/>
            <person name="Shigenobu S."/>
        </authorList>
    </citation>
    <scope>NUCLEOTIDE SEQUENCE [LARGE SCALE GENOMIC DNA]</scope>
</reference>
<gene>
    <name evidence="1" type="ORF">ElyMa_001301200</name>
</gene>
<keyword evidence="2" id="KW-1185">Reference proteome</keyword>
<comment type="caution">
    <text evidence="1">The sequence shown here is derived from an EMBL/GenBank/DDBJ whole genome shotgun (WGS) entry which is preliminary data.</text>
</comment>
<dbReference type="Proteomes" id="UP000762676">
    <property type="component" value="Unassembled WGS sequence"/>
</dbReference>
<evidence type="ECO:0000313" key="1">
    <source>
        <dbReference type="EMBL" id="GFS09546.1"/>
    </source>
</evidence>
<protein>
    <submittedName>
        <fullName evidence="1">Uncharacterized protein</fullName>
    </submittedName>
</protein>
<accession>A0AAV4IM23</accession>
<sequence>MAEKISKLLDSHGCQDSFTLCSARFGIDITPSCEEVRESGACIFGTCPALQGTGDDVKAAEILIDYANQFFGCNFTLSTLNSGGDGVLQTIRDQCGNS</sequence>